<evidence type="ECO:0000256" key="6">
    <source>
        <dbReference type="SAM" id="Phobius"/>
    </source>
</evidence>
<keyword evidence="4 6" id="KW-0472">Membrane</keyword>
<feature type="transmembrane region" description="Helical" evidence="6">
    <location>
        <begin position="6"/>
        <end position="31"/>
    </location>
</feature>
<dbReference type="Pfam" id="PF01284">
    <property type="entry name" value="MARVEL"/>
    <property type="match status" value="1"/>
</dbReference>
<evidence type="ECO:0000256" key="4">
    <source>
        <dbReference type="ARBA" id="ARBA00023136"/>
    </source>
</evidence>
<dbReference type="InterPro" id="IPR008253">
    <property type="entry name" value="Marvel"/>
</dbReference>
<keyword evidence="3 6" id="KW-1133">Transmembrane helix</keyword>
<dbReference type="GO" id="GO:0016020">
    <property type="term" value="C:membrane"/>
    <property type="evidence" value="ECO:0007669"/>
    <property type="project" value="UniProtKB-SubCell"/>
</dbReference>
<evidence type="ECO:0000256" key="1">
    <source>
        <dbReference type="ARBA" id="ARBA00004141"/>
    </source>
</evidence>
<feature type="transmembrane region" description="Helical" evidence="6">
    <location>
        <begin position="43"/>
        <end position="65"/>
    </location>
</feature>
<sequence length="166" mass="18675">MAHGTLRLLAMICHFMIFASAVIVTGLLSYFLNRFPFRGAHLVYGEVVAVMTLVLYLFAMVLPLFSSYAGYFLPINFIFSYLWLTAFIFSAVDWSGRLCSLAPLGTNKCGLKRTVEAFNFIAFFFLLCNIFVEALLWRAHRKEEVAVKPRPSNGQTEDSATPAVQP</sequence>
<name>A0A2K3Q8H6_9HYPO</name>
<reference evidence="8 9" key="1">
    <citation type="submission" date="2017-08" db="EMBL/GenBank/DDBJ databases">
        <title>Harnessing the power of phylogenomics to disentangle the directionality and signatures of interkingdom host jumping in the parasitic fungal genus Tolypocladium.</title>
        <authorList>
            <person name="Quandt C.A."/>
            <person name="Patterson W."/>
            <person name="Spatafora J.W."/>
        </authorList>
    </citation>
    <scope>NUCLEOTIDE SEQUENCE [LARGE SCALE GENOMIC DNA]</scope>
    <source>
        <strain evidence="8 9">CBS 113982</strain>
    </source>
</reference>
<gene>
    <name evidence="8" type="ORF">TCAP_06264</name>
</gene>
<dbReference type="PANTHER" id="PTHR39608:SF2">
    <property type="entry name" value="MARVEL DOMAIN-CONTAINING PROTEIN"/>
    <property type="match status" value="1"/>
</dbReference>
<organism evidence="8 9">
    <name type="scientific">Tolypocladium capitatum</name>
    <dbReference type="NCBI Taxonomy" id="45235"/>
    <lineage>
        <taxon>Eukaryota</taxon>
        <taxon>Fungi</taxon>
        <taxon>Dikarya</taxon>
        <taxon>Ascomycota</taxon>
        <taxon>Pezizomycotina</taxon>
        <taxon>Sordariomycetes</taxon>
        <taxon>Hypocreomycetidae</taxon>
        <taxon>Hypocreales</taxon>
        <taxon>Ophiocordycipitaceae</taxon>
        <taxon>Tolypocladium</taxon>
    </lineage>
</organism>
<feature type="transmembrane region" description="Helical" evidence="6">
    <location>
        <begin position="117"/>
        <end position="137"/>
    </location>
</feature>
<feature type="transmembrane region" description="Helical" evidence="6">
    <location>
        <begin position="71"/>
        <end position="96"/>
    </location>
</feature>
<feature type="domain" description="MARVEL" evidence="7">
    <location>
        <begin position="10"/>
        <end position="131"/>
    </location>
</feature>
<protein>
    <recommendedName>
        <fullName evidence="7">MARVEL domain-containing protein</fullName>
    </recommendedName>
</protein>
<dbReference type="PANTHER" id="PTHR39608">
    <property type="entry name" value="INTEGRAL MEMBRANE PROTEIN (AFU_ORTHOLOGUE AFUA_5G08640)"/>
    <property type="match status" value="1"/>
</dbReference>
<accession>A0A2K3Q8H6</accession>
<feature type="region of interest" description="Disordered" evidence="5">
    <location>
        <begin position="147"/>
        <end position="166"/>
    </location>
</feature>
<dbReference type="AlphaFoldDB" id="A0A2K3Q8H6"/>
<keyword evidence="2 6" id="KW-0812">Transmembrane</keyword>
<dbReference type="Proteomes" id="UP000236621">
    <property type="component" value="Unassembled WGS sequence"/>
</dbReference>
<evidence type="ECO:0000256" key="2">
    <source>
        <dbReference type="ARBA" id="ARBA00022692"/>
    </source>
</evidence>
<dbReference type="STRING" id="45235.A0A2K3Q8H6"/>
<comment type="subcellular location">
    <subcellularLocation>
        <location evidence="1">Membrane</location>
        <topology evidence="1">Multi-pass membrane protein</topology>
    </subcellularLocation>
</comment>
<comment type="caution">
    <text evidence="8">The sequence shown here is derived from an EMBL/GenBank/DDBJ whole genome shotgun (WGS) entry which is preliminary data.</text>
</comment>
<keyword evidence="9" id="KW-1185">Reference proteome</keyword>
<evidence type="ECO:0000313" key="9">
    <source>
        <dbReference type="Proteomes" id="UP000236621"/>
    </source>
</evidence>
<dbReference type="OrthoDB" id="20872at2759"/>
<evidence type="ECO:0000313" key="8">
    <source>
        <dbReference type="EMBL" id="PNY23794.1"/>
    </source>
</evidence>
<evidence type="ECO:0000256" key="5">
    <source>
        <dbReference type="SAM" id="MobiDB-lite"/>
    </source>
</evidence>
<evidence type="ECO:0000256" key="3">
    <source>
        <dbReference type="ARBA" id="ARBA00022989"/>
    </source>
</evidence>
<proteinExistence type="predicted"/>
<dbReference type="EMBL" id="NRSZ01001044">
    <property type="protein sequence ID" value="PNY23794.1"/>
    <property type="molecule type" value="Genomic_DNA"/>
</dbReference>
<evidence type="ECO:0000259" key="7">
    <source>
        <dbReference type="Pfam" id="PF01284"/>
    </source>
</evidence>
<feature type="compositionally biased region" description="Polar residues" evidence="5">
    <location>
        <begin position="152"/>
        <end position="166"/>
    </location>
</feature>